<protein>
    <submittedName>
        <fullName evidence="1">Uncharacterized protein</fullName>
    </submittedName>
</protein>
<evidence type="ECO:0000313" key="1">
    <source>
        <dbReference type="EMBL" id="GFR06298.1"/>
    </source>
</evidence>
<accession>A0A8X6GL01</accession>
<dbReference type="Proteomes" id="UP000887116">
    <property type="component" value="Unassembled WGS sequence"/>
</dbReference>
<dbReference type="EMBL" id="BMAO01006131">
    <property type="protein sequence ID" value="GFR06298.1"/>
    <property type="molecule type" value="Genomic_DNA"/>
</dbReference>
<keyword evidence="2" id="KW-1185">Reference proteome</keyword>
<proteinExistence type="predicted"/>
<organism evidence="1 2">
    <name type="scientific">Trichonephila clavata</name>
    <name type="common">Joro spider</name>
    <name type="synonym">Nephila clavata</name>
    <dbReference type="NCBI Taxonomy" id="2740835"/>
    <lineage>
        <taxon>Eukaryota</taxon>
        <taxon>Metazoa</taxon>
        <taxon>Ecdysozoa</taxon>
        <taxon>Arthropoda</taxon>
        <taxon>Chelicerata</taxon>
        <taxon>Arachnida</taxon>
        <taxon>Araneae</taxon>
        <taxon>Araneomorphae</taxon>
        <taxon>Entelegynae</taxon>
        <taxon>Araneoidea</taxon>
        <taxon>Nephilidae</taxon>
        <taxon>Trichonephila</taxon>
    </lineage>
</organism>
<comment type="caution">
    <text evidence="1">The sequence shown here is derived from an EMBL/GenBank/DDBJ whole genome shotgun (WGS) entry which is preliminary data.</text>
</comment>
<evidence type="ECO:0000313" key="2">
    <source>
        <dbReference type="Proteomes" id="UP000887116"/>
    </source>
</evidence>
<gene>
    <name evidence="1" type="ORF">TNCT_301041</name>
</gene>
<dbReference type="AlphaFoldDB" id="A0A8X6GL01"/>
<name>A0A8X6GL01_TRICU</name>
<sequence length="98" mass="11193">MCTANSNIKKPHFLISLYLLQKPRWRPESSTHSINAVEELKTSRSLLNVGDHLPVTTKARRRSRKCAQQKKDSCIKMMRTMCNAPLCIDCVSNHTIPN</sequence>
<reference evidence="1" key="1">
    <citation type="submission" date="2020-07" db="EMBL/GenBank/DDBJ databases">
        <title>Multicomponent nature underlies the extraordinary mechanical properties of spider dragline silk.</title>
        <authorList>
            <person name="Kono N."/>
            <person name="Nakamura H."/>
            <person name="Mori M."/>
            <person name="Yoshida Y."/>
            <person name="Ohtoshi R."/>
            <person name="Malay A.D."/>
            <person name="Moran D.A.P."/>
            <person name="Tomita M."/>
            <person name="Numata K."/>
            <person name="Arakawa K."/>
        </authorList>
    </citation>
    <scope>NUCLEOTIDE SEQUENCE</scope>
</reference>